<sequence>MRGLVKKCSHRVYTKEQGLYAKLLCSSLVCVCLCRVSSWCVFMRDERKKKSGAARRRPWRAAASAACAADMEASAAARGERVAKATRDESAAVRCDVVRAKSTVVAERRRSRRTCMVAQRLRWRGVAAWRCCAAVDAAAVQGNKPWRRAGRDRCVLWVHIGRVGRVRTAGARTSERLKLGGGVCRRCARVRARVRLHPSGVCRWRLPWRTRRRRAVSVWCGRARRARRVRAGRAGCTGAVGLVGRVGSARDVRGAEGRQACVAGEEGARCMSPGS</sequence>
<evidence type="ECO:0000313" key="2">
    <source>
        <dbReference type="Proteomes" id="UP000015105"/>
    </source>
</evidence>
<reference evidence="1" key="5">
    <citation type="journal article" date="2021" name="G3 (Bethesda)">
        <title>Aegilops tauschii genome assembly Aet v5.0 features greater sequence contiguity and improved annotation.</title>
        <authorList>
            <person name="Wang L."/>
            <person name="Zhu T."/>
            <person name="Rodriguez J.C."/>
            <person name="Deal K.R."/>
            <person name="Dubcovsky J."/>
            <person name="McGuire P.E."/>
            <person name="Lux T."/>
            <person name="Spannagl M."/>
            <person name="Mayer K.F.X."/>
            <person name="Baldrich P."/>
            <person name="Meyers B.C."/>
            <person name="Huo N."/>
            <person name="Gu Y.Q."/>
            <person name="Zhou H."/>
            <person name="Devos K.M."/>
            <person name="Bennetzen J.L."/>
            <person name="Unver T."/>
            <person name="Budak H."/>
            <person name="Gulick P.J."/>
            <person name="Galiba G."/>
            <person name="Kalapos B."/>
            <person name="Nelson D.R."/>
            <person name="Li P."/>
            <person name="You F.M."/>
            <person name="Luo M.C."/>
            <person name="Dvorak J."/>
        </authorList>
    </citation>
    <scope>NUCLEOTIDE SEQUENCE [LARGE SCALE GENOMIC DNA]</scope>
    <source>
        <strain evidence="1">cv. AL8/78</strain>
    </source>
</reference>
<dbReference type="Gramene" id="AET4Gv20674000.1">
    <property type="protein sequence ID" value="AET4Gv20674000.1"/>
    <property type="gene ID" value="AET4Gv20674000"/>
</dbReference>
<reference evidence="1" key="4">
    <citation type="submission" date="2019-03" db="UniProtKB">
        <authorList>
            <consortium name="EnsemblPlants"/>
        </authorList>
    </citation>
    <scope>IDENTIFICATION</scope>
</reference>
<organism evidence="1 2">
    <name type="scientific">Aegilops tauschii subsp. strangulata</name>
    <name type="common">Goatgrass</name>
    <dbReference type="NCBI Taxonomy" id="200361"/>
    <lineage>
        <taxon>Eukaryota</taxon>
        <taxon>Viridiplantae</taxon>
        <taxon>Streptophyta</taxon>
        <taxon>Embryophyta</taxon>
        <taxon>Tracheophyta</taxon>
        <taxon>Spermatophyta</taxon>
        <taxon>Magnoliopsida</taxon>
        <taxon>Liliopsida</taxon>
        <taxon>Poales</taxon>
        <taxon>Poaceae</taxon>
        <taxon>BOP clade</taxon>
        <taxon>Pooideae</taxon>
        <taxon>Triticodae</taxon>
        <taxon>Triticeae</taxon>
        <taxon>Triticinae</taxon>
        <taxon>Aegilops</taxon>
    </lineage>
</organism>
<proteinExistence type="predicted"/>
<dbReference type="Proteomes" id="UP000015105">
    <property type="component" value="Chromosome 4D"/>
</dbReference>
<reference evidence="2" key="1">
    <citation type="journal article" date="2014" name="Science">
        <title>Ancient hybridizations among the ancestral genomes of bread wheat.</title>
        <authorList>
            <consortium name="International Wheat Genome Sequencing Consortium,"/>
            <person name="Marcussen T."/>
            <person name="Sandve S.R."/>
            <person name="Heier L."/>
            <person name="Spannagl M."/>
            <person name="Pfeifer M."/>
            <person name="Jakobsen K.S."/>
            <person name="Wulff B.B."/>
            <person name="Steuernagel B."/>
            <person name="Mayer K.F."/>
            <person name="Olsen O.A."/>
        </authorList>
    </citation>
    <scope>NUCLEOTIDE SEQUENCE [LARGE SCALE GENOMIC DNA]</scope>
    <source>
        <strain evidence="2">cv. AL8/78</strain>
    </source>
</reference>
<accession>A0A453ITB5</accession>
<evidence type="ECO:0000313" key="1">
    <source>
        <dbReference type="EnsemblPlants" id="AET4Gv20674000.1"/>
    </source>
</evidence>
<keyword evidence="2" id="KW-1185">Reference proteome</keyword>
<name>A0A453ITB5_AEGTS</name>
<reference evidence="2" key="2">
    <citation type="journal article" date="2017" name="Nat. Plants">
        <title>The Aegilops tauschii genome reveals multiple impacts of transposons.</title>
        <authorList>
            <person name="Zhao G."/>
            <person name="Zou C."/>
            <person name="Li K."/>
            <person name="Wang K."/>
            <person name="Li T."/>
            <person name="Gao L."/>
            <person name="Zhang X."/>
            <person name="Wang H."/>
            <person name="Yang Z."/>
            <person name="Liu X."/>
            <person name="Jiang W."/>
            <person name="Mao L."/>
            <person name="Kong X."/>
            <person name="Jiao Y."/>
            <person name="Jia J."/>
        </authorList>
    </citation>
    <scope>NUCLEOTIDE SEQUENCE [LARGE SCALE GENOMIC DNA]</scope>
    <source>
        <strain evidence="2">cv. AL8/78</strain>
    </source>
</reference>
<dbReference type="AlphaFoldDB" id="A0A453ITB5"/>
<protein>
    <submittedName>
        <fullName evidence="1">Uncharacterized protein</fullName>
    </submittedName>
</protein>
<dbReference type="EnsemblPlants" id="AET4Gv20674000.1">
    <property type="protein sequence ID" value="AET4Gv20674000.1"/>
    <property type="gene ID" value="AET4Gv20674000"/>
</dbReference>
<reference evidence="1" key="3">
    <citation type="journal article" date="2017" name="Nature">
        <title>Genome sequence of the progenitor of the wheat D genome Aegilops tauschii.</title>
        <authorList>
            <person name="Luo M.C."/>
            <person name="Gu Y.Q."/>
            <person name="Puiu D."/>
            <person name="Wang H."/>
            <person name="Twardziok S.O."/>
            <person name="Deal K.R."/>
            <person name="Huo N."/>
            <person name="Zhu T."/>
            <person name="Wang L."/>
            <person name="Wang Y."/>
            <person name="McGuire P.E."/>
            <person name="Liu S."/>
            <person name="Long H."/>
            <person name="Ramasamy R.K."/>
            <person name="Rodriguez J.C."/>
            <person name="Van S.L."/>
            <person name="Yuan L."/>
            <person name="Wang Z."/>
            <person name="Xia Z."/>
            <person name="Xiao L."/>
            <person name="Anderson O.D."/>
            <person name="Ouyang S."/>
            <person name="Liang Y."/>
            <person name="Zimin A.V."/>
            <person name="Pertea G."/>
            <person name="Qi P."/>
            <person name="Bennetzen J.L."/>
            <person name="Dai X."/>
            <person name="Dawson M.W."/>
            <person name="Muller H.G."/>
            <person name="Kugler K."/>
            <person name="Rivarola-Duarte L."/>
            <person name="Spannagl M."/>
            <person name="Mayer K.F.X."/>
            <person name="Lu F.H."/>
            <person name="Bevan M.W."/>
            <person name="Leroy P."/>
            <person name="Li P."/>
            <person name="You F.M."/>
            <person name="Sun Q."/>
            <person name="Liu Z."/>
            <person name="Lyons E."/>
            <person name="Wicker T."/>
            <person name="Salzberg S.L."/>
            <person name="Devos K.M."/>
            <person name="Dvorak J."/>
        </authorList>
    </citation>
    <scope>NUCLEOTIDE SEQUENCE [LARGE SCALE GENOMIC DNA]</scope>
    <source>
        <strain evidence="1">cv. AL8/78</strain>
    </source>
</reference>